<evidence type="ECO:0000256" key="1">
    <source>
        <dbReference type="ARBA" id="ARBA00003238"/>
    </source>
</evidence>
<keyword evidence="4" id="KW-1185">Reference proteome</keyword>
<proteinExistence type="predicted"/>
<organism evidence="3 4">
    <name type="scientific">Desulfosporosinus lacus DSM 15449</name>
    <dbReference type="NCBI Taxonomy" id="1121420"/>
    <lineage>
        <taxon>Bacteria</taxon>
        <taxon>Bacillati</taxon>
        <taxon>Bacillota</taxon>
        <taxon>Clostridia</taxon>
        <taxon>Eubacteriales</taxon>
        <taxon>Desulfitobacteriaceae</taxon>
        <taxon>Desulfosporosinus</taxon>
    </lineage>
</organism>
<dbReference type="PANTHER" id="PTHR33434">
    <property type="entry name" value="DEGV DOMAIN-CONTAINING PROTEIN DR_1986-RELATED"/>
    <property type="match status" value="1"/>
</dbReference>
<evidence type="ECO:0000256" key="2">
    <source>
        <dbReference type="ARBA" id="ARBA00023121"/>
    </source>
</evidence>
<dbReference type="Gene3D" id="3.30.1180.10">
    <property type="match status" value="1"/>
</dbReference>
<dbReference type="AlphaFoldDB" id="A0A1M5WBT2"/>
<dbReference type="InterPro" id="IPR003797">
    <property type="entry name" value="DegV"/>
</dbReference>
<dbReference type="InterPro" id="IPR050270">
    <property type="entry name" value="DegV_domain_contain"/>
</dbReference>
<dbReference type="PROSITE" id="PS51482">
    <property type="entry name" value="DEGV"/>
    <property type="match status" value="1"/>
</dbReference>
<gene>
    <name evidence="3" type="ORF">SAMN02746098_01534</name>
</gene>
<dbReference type="NCBIfam" id="TIGR00762">
    <property type="entry name" value="DegV"/>
    <property type="match status" value="1"/>
</dbReference>
<dbReference type="Gene3D" id="3.40.50.10170">
    <property type="match status" value="1"/>
</dbReference>
<dbReference type="GO" id="GO:0008289">
    <property type="term" value="F:lipid binding"/>
    <property type="evidence" value="ECO:0007669"/>
    <property type="project" value="UniProtKB-KW"/>
</dbReference>
<dbReference type="Pfam" id="PF02645">
    <property type="entry name" value="DegV"/>
    <property type="match status" value="1"/>
</dbReference>
<dbReference type="RefSeq" id="WP_073029083.1">
    <property type="nucleotide sequence ID" value="NZ_FQXJ01000005.1"/>
</dbReference>
<dbReference type="PANTHER" id="PTHR33434:SF3">
    <property type="entry name" value="DEGV DOMAIN-CONTAINING PROTEIN YITS"/>
    <property type="match status" value="1"/>
</dbReference>
<reference evidence="4" key="1">
    <citation type="submission" date="2016-11" db="EMBL/GenBank/DDBJ databases">
        <authorList>
            <person name="Varghese N."/>
            <person name="Submissions S."/>
        </authorList>
    </citation>
    <scope>NUCLEOTIDE SEQUENCE [LARGE SCALE GENOMIC DNA]</scope>
    <source>
        <strain evidence="4">DSM 15449</strain>
    </source>
</reference>
<dbReference type="Proteomes" id="UP000183954">
    <property type="component" value="Unassembled WGS sequence"/>
</dbReference>
<protein>
    <submittedName>
        <fullName evidence="3">EDD domain protein, DegV family</fullName>
    </submittedName>
</protein>
<comment type="function">
    <text evidence="1">May bind long-chain fatty acids, such as palmitate, and may play a role in lipid transport or fatty acid metabolism.</text>
</comment>
<evidence type="ECO:0000313" key="3">
    <source>
        <dbReference type="EMBL" id="SHH84654.1"/>
    </source>
</evidence>
<sequence length="294" mass="32597">MRETSIPLSVPKIAIVTDSTSDLGSDMTKEFGIEILPLHVVYKDREYLDGVSISPNEVYDNMDIEVPTTSLPSPAEISNLFDRLREEKFTHVLTMHISSGLSGTYETVCQVAKDYKEMEIEVLDSKALSMGLGFPVLQAARELRKSIDFQAVLKVAKKVSEQTKLYFVLSTLEYLKRGGRIGYVSGTIGELLNIKPIISINSEGKYITYSKVRGRDQSLKKLYDILIESTQDGQYNVAIVHGGAEQEARKLWQNAKELPNIKELLFNQISPVMGVHTGPGLVGVIISPVLTAQS</sequence>
<dbReference type="STRING" id="1121420.SAMN02746098_01534"/>
<keyword evidence="2" id="KW-0446">Lipid-binding</keyword>
<evidence type="ECO:0000313" key="4">
    <source>
        <dbReference type="Proteomes" id="UP000183954"/>
    </source>
</evidence>
<accession>A0A1M5WBT2</accession>
<dbReference type="EMBL" id="FQXJ01000005">
    <property type="protein sequence ID" value="SHH84654.1"/>
    <property type="molecule type" value="Genomic_DNA"/>
</dbReference>
<dbReference type="OrthoDB" id="9780216at2"/>
<dbReference type="SUPFAM" id="SSF82549">
    <property type="entry name" value="DAK1/DegV-like"/>
    <property type="match status" value="1"/>
</dbReference>
<dbReference type="InterPro" id="IPR043168">
    <property type="entry name" value="DegV_C"/>
</dbReference>
<name>A0A1M5WBT2_9FIRM</name>